<comment type="caution">
    <text evidence="14">The sequence shown here is derived from an EMBL/GenBank/DDBJ whole genome shotgun (WGS) entry which is preliminary data.</text>
</comment>
<evidence type="ECO:0000256" key="2">
    <source>
        <dbReference type="ARBA" id="ARBA00004906"/>
    </source>
</evidence>
<dbReference type="InterPro" id="IPR051348">
    <property type="entry name" value="U-box_ubiquitin_ligases"/>
</dbReference>
<dbReference type="GO" id="GO:0005524">
    <property type="term" value="F:ATP binding"/>
    <property type="evidence" value="ECO:0007669"/>
    <property type="project" value="UniProtKB-UniRule"/>
</dbReference>
<dbReference type="InterPro" id="IPR011009">
    <property type="entry name" value="Kinase-like_dom_sf"/>
</dbReference>
<evidence type="ECO:0000259" key="13">
    <source>
        <dbReference type="PROSITE" id="PS51698"/>
    </source>
</evidence>
<gene>
    <name evidence="14" type="ORF">NE237_011817</name>
</gene>
<feature type="binding site" evidence="10">
    <location>
        <position position="537"/>
    </location>
    <ligand>
        <name>ATP</name>
        <dbReference type="ChEBI" id="CHEBI:30616"/>
    </ligand>
</feature>
<keyword evidence="11" id="KW-0175">Coiled coil</keyword>
<dbReference type="PROSITE" id="PS00107">
    <property type="entry name" value="PROTEIN_KINASE_ATP"/>
    <property type="match status" value="1"/>
</dbReference>
<evidence type="ECO:0000313" key="14">
    <source>
        <dbReference type="EMBL" id="KAJ4955034.1"/>
    </source>
</evidence>
<evidence type="ECO:0000256" key="3">
    <source>
        <dbReference type="ARBA" id="ARBA00012483"/>
    </source>
</evidence>
<dbReference type="InterPro" id="IPR001245">
    <property type="entry name" value="Ser-Thr/Tyr_kinase_cat_dom"/>
</dbReference>
<dbReference type="InterPro" id="IPR008271">
    <property type="entry name" value="Ser/Thr_kinase_AS"/>
</dbReference>
<feature type="coiled-coil region" evidence="11">
    <location>
        <begin position="398"/>
        <end position="481"/>
    </location>
</feature>
<feature type="domain" description="Protein kinase" evidence="12">
    <location>
        <begin position="510"/>
        <end position="778"/>
    </location>
</feature>
<dbReference type="InterPro" id="IPR013083">
    <property type="entry name" value="Znf_RING/FYVE/PHD"/>
</dbReference>
<evidence type="ECO:0000256" key="1">
    <source>
        <dbReference type="ARBA" id="ARBA00000900"/>
    </source>
</evidence>
<dbReference type="GO" id="GO:0061630">
    <property type="term" value="F:ubiquitin protein ligase activity"/>
    <property type="evidence" value="ECO:0007669"/>
    <property type="project" value="UniProtKB-EC"/>
</dbReference>
<evidence type="ECO:0000256" key="11">
    <source>
        <dbReference type="SAM" id="Coils"/>
    </source>
</evidence>
<dbReference type="Gene3D" id="3.40.50.620">
    <property type="entry name" value="HUPs"/>
    <property type="match status" value="1"/>
</dbReference>
<dbReference type="PROSITE" id="PS50011">
    <property type="entry name" value="PROTEIN_KINASE_DOM"/>
    <property type="match status" value="1"/>
</dbReference>
<evidence type="ECO:0000256" key="4">
    <source>
        <dbReference type="ARBA" id="ARBA00022527"/>
    </source>
</evidence>
<dbReference type="OrthoDB" id="4062651at2759"/>
<evidence type="ECO:0000256" key="8">
    <source>
        <dbReference type="ARBA" id="ARBA00022786"/>
    </source>
</evidence>
<evidence type="ECO:0000313" key="15">
    <source>
        <dbReference type="Proteomes" id="UP001141806"/>
    </source>
</evidence>
<dbReference type="PROSITE" id="PS00108">
    <property type="entry name" value="PROTEIN_KINASE_ST"/>
    <property type="match status" value="1"/>
</dbReference>
<evidence type="ECO:0000256" key="6">
    <source>
        <dbReference type="ARBA" id="ARBA00022741"/>
    </source>
</evidence>
<dbReference type="InterPro" id="IPR000719">
    <property type="entry name" value="Prot_kinase_dom"/>
</dbReference>
<dbReference type="InterPro" id="IPR003613">
    <property type="entry name" value="Ubox_domain"/>
</dbReference>
<comment type="pathway">
    <text evidence="2">Protein modification; protein ubiquitination.</text>
</comment>
<dbReference type="Proteomes" id="UP001141806">
    <property type="component" value="Unassembled WGS sequence"/>
</dbReference>
<dbReference type="AlphaFoldDB" id="A0A9Q0GWT4"/>
<dbReference type="SUPFAM" id="SSF56112">
    <property type="entry name" value="Protein kinase-like (PK-like)"/>
    <property type="match status" value="1"/>
</dbReference>
<dbReference type="SMART" id="SM00220">
    <property type="entry name" value="S_TKc"/>
    <property type="match status" value="1"/>
</dbReference>
<dbReference type="Pfam" id="PF07714">
    <property type="entry name" value="PK_Tyr_Ser-Thr"/>
    <property type="match status" value="1"/>
</dbReference>
<organism evidence="14 15">
    <name type="scientific">Protea cynaroides</name>
    <dbReference type="NCBI Taxonomy" id="273540"/>
    <lineage>
        <taxon>Eukaryota</taxon>
        <taxon>Viridiplantae</taxon>
        <taxon>Streptophyta</taxon>
        <taxon>Embryophyta</taxon>
        <taxon>Tracheophyta</taxon>
        <taxon>Spermatophyta</taxon>
        <taxon>Magnoliopsida</taxon>
        <taxon>Proteales</taxon>
        <taxon>Proteaceae</taxon>
        <taxon>Protea</taxon>
    </lineage>
</organism>
<dbReference type="Pfam" id="PF04564">
    <property type="entry name" value="U-box"/>
    <property type="match status" value="1"/>
</dbReference>
<dbReference type="EMBL" id="JAMYWD010000011">
    <property type="protein sequence ID" value="KAJ4955034.1"/>
    <property type="molecule type" value="Genomic_DNA"/>
</dbReference>
<dbReference type="SMART" id="SM00504">
    <property type="entry name" value="Ubox"/>
    <property type="match status" value="1"/>
</dbReference>
<comment type="catalytic activity">
    <reaction evidence="1">
        <text>S-ubiquitinyl-[E2 ubiquitin-conjugating enzyme]-L-cysteine + [acceptor protein]-L-lysine = [E2 ubiquitin-conjugating enzyme]-L-cysteine + N(6)-ubiquitinyl-[acceptor protein]-L-lysine.</text>
        <dbReference type="EC" id="2.3.2.27"/>
    </reaction>
</comment>
<dbReference type="EC" id="2.3.2.27" evidence="3"/>
<evidence type="ECO:0000256" key="9">
    <source>
        <dbReference type="ARBA" id="ARBA00022840"/>
    </source>
</evidence>
<accession>A0A9Q0GWT4</accession>
<keyword evidence="5" id="KW-0808">Transferase</keyword>
<dbReference type="InterPro" id="IPR017441">
    <property type="entry name" value="Protein_kinase_ATP_BS"/>
</dbReference>
<dbReference type="CDD" id="cd16655">
    <property type="entry name" value="RING-Ubox_WDSUB1-like"/>
    <property type="match status" value="1"/>
</dbReference>
<dbReference type="GO" id="GO:0004672">
    <property type="term" value="F:protein kinase activity"/>
    <property type="evidence" value="ECO:0007669"/>
    <property type="project" value="InterPro"/>
</dbReference>
<keyword evidence="9 10" id="KW-0067">ATP-binding</keyword>
<dbReference type="GO" id="GO:0016567">
    <property type="term" value="P:protein ubiquitination"/>
    <property type="evidence" value="ECO:0007669"/>
    <property type="project" value="InterPro"/>
</dbReference>
<keyword evidence="8" id="KW-0833">Ubl conjugation pathway</keyword>
<name>A0A9Q0GWT4_9MAGN</name>
<evidence type="ECO:0000256" key="7">
    <source>
        <dbReference type="ARBA" id="ARBA00022777"/>
    </source>
</evidence>
<evidence type="ECO:0000259" key="12">
    <source>
        <dbReference type="PROSITE" id="PS50011"/>
    </source>
</evidence>
<evidence type="ECO:0000256" key="10">
    <source>
        <dbReference type="PROSITE-ProRule" id="PRU10141"/>
    </source>
</evidence>
<dbReference type="Gene3D" id="3.30.200.20">
    <property type="entry name" value="Phosphorylase Kinase, domain 1"/>
    <property type="match status" value="1"/>
</dbReference>
<dbReference type="SUPFAM" id="SSF52402">
    <property type="entry name" value="Adenine nucleotide alpha hydrolases-like"/>
    <property type="match status" value="1"/>
</dbReference>
<dbReference type="Gene3D" id="3.30.40.10">
    <property type="entry name" value="Zinc/RING finger domain, C3HC4 (zinc finger)"/>
    <property type="match status" value="1"/>
</dbReference>
<dbReference type="SUPFAM" id="SSF57850">
    <property type="entry name" value="RING/U-box"/>
    <property type="match status" value="1"/>
</dbReference>
<proteinExistence type="predicted"/>
<dbReference type="InterPro" id="IPR014729">
    <property type="entry name" value="Rossmann-like_a/b/a_fold"/>
</dbReference>
<keyword evidence="15" id="KW-1185">Reference proteome</keyword>
<keyword evidence="6 10" id="KW-0547">Nucleotide-binding</keyword>
<protein>
    <recommendedName>
        <fullName evidence="3">RING-type E3 ubiquitin transferase</fullName>
        <ecNumber evidence="3">2.3.2.27</ecNumber>
    </recommendedName>
</protein>
<keyword evidence="7" id="KW-0418">Kinase</keyword>
<sequence length="867" mass="97877">MDTAGEIEEGSPRVEEDKIFVAVGKEVKESKSTLSWALKNSGGRKICIFHVHVPAQMIPMLGGKFPANQVNKQEVMAYRELERKKMHDALNEYRNICLRAGVRAETIDIEMDNIEEGIVELITQRRIKKLVMGAAADKYSKKLTDLKSKKAIFVREKAHVSCHIWFVCKELLIYTRQGNLEGSEPASPIRVTGQAEILRSSCPPSPRGQKNYVKLSNPVQDLIRRVSSGSSRRRITSVFSPEATAVIGTAPPIQLAGEEISSGCEESRISRRSTSRLSEASTWSASDVHGTLESISTVKDEGSEEGTALYSVYGSIENLHFSSPPNELFLEELPKDDIYYQLEQAMVEAESSRREAYEESLRRRKAEKHALEAIRKAKASQSLYEEEKKQREELEVFLWKEKQELEMLKIQRDQVMEELRVTLDHRSKLESQIADSDQMVSELEDKFRSAMQLLVEIKKERDELMTERDNVVREAEELRKTREEVATSSHRPQFFSQFSFLEIDRATGSFDPSMKIGDGGYGIVYRGTLRQTPVAIKMLHADNLEGRVEFQQEVDVLSRVRHPNLVTLIGACPEAWALIYEYLPNGSLEDRLACKDGTPPLSWQTRIRIAVEVCSALIFLYSNKPHSIIHGDLKPANILLDANFVTKLGDFGISRLIHSTESSNPSMFCYKTSPKGTFAYMDPEFRATRELTSKSDVYSFGIIVLRLLTGRPAMGIVNEVQYALEKGNLNAVLDASAGNWPYLQAEQLAHLALSCSEMSRKNRPNLEAEVWRVLEPMGACWGALSFSRLASGEHCRVPSYFICPILQEIMRDPHVAADGFTYEAEGLRAWLDSGHDTSPMTNLKLDHLSLIPNHALRSAIQEWLEQP</sequence>
<feature type="domain" description="U-box" evidence="13">
    <location>
        <begin position="796"/>
        <end position="867"/>
    </location>
</feature>
<reference evidence="14" key="1">
    <citation type="journal article" date="2023" name="Plant J.">
        <title>The genome of the king protea, Protea cynaroides.</title>
        <authorList>
            <person name="Chang J."/>
            <person name="Duong T.A."/>
            <person name="Schoeman C."/>
            <person name="Ma X."/>
            <person name="Roodt D."/>
            <person name="Barker N."/>
            <person name="Li Z."/>
            <person name="Van de Peer Y."/>
            <person name="Mizrachi E."/>
        </authorList>
    </citation>
    <scope>NUCLEOTIDE SEQUENCE</scope>
    <source>
        <tissue evidence="14">Young leaves</tissue>
    </source>
</reference>
<evidence type="ECO:0000256" key="5">
    <source>
        <dbReference type="ARBA" id="ARBA00022679"/>
    </source>
</evidence>
<dbReference type="PROSITE" id="PS51698">
    <property type="entry name" value="U_BOX"/>
    <property type="match status" value="1"/>
</dbReference>
<dbReference type="PANTHER" id="PTHR45647:SF100">
    <property type="entry name" value="U-BOX DOMAIN-CONTAINING PROTEIN 33"/>
    <property type="match status" value="1"/>
</dbReference>
<keyword evidence="4" id="KW-0723">Serine/threonine-protein kinase</keyword>
<dbReference type="Gene3D" id="1.10.510.10">
    <property type="entry name" value="Transferase(Phosphotransferase) domain 1"/>
    <property type="match status" value="1"/>
</dbReference>
<dbReference type="CDD" id="cd01989">
    <property type="entry name" value="USP_STK_Ubox_N"/>
    <property type="match status" value="1"/>
</dbReference>
<dbReference type="PANTHER" id="PTHR45647">
    <property type="entry name" value="OS02G0152300 PROTEIN"/>
    <property type="match status" value="1"/>
</dbReference>